<dbReference type="RefSeq" id="WP_148524078.1">
    <property type="nucleotide sequence ID" value="NZ_CABIXL010000003.1"/>
</dbReference>
<feature type="transmembrane region" description="Helical" evidence="1">
    <location>
        <begin position="6"/>
        <end position="26"/>
    </location>
</feature>
<dbReference type="Gene3D" id="1.10.1760.20">
    <property type="match status" value="1"/>
</dbReference>
<feature type="transmembrane region" description="Helical" evidence="1">
    <location>
        <begin position="131"/>
        <end position="157"/>
    </location>
</feature>
<feature type="transmembrane region" description="Helical" evidence="1">
    <location>
        <begin position="38"/>
        <end position="66"/>
    </location>
</feature>
<evidence type="ECO:0000313" key="3">
    <source>
        <dbReference type="Proteomes" id="UP000095488"/>
    </source>
</evidence>
<dbReference type="InterPro" id="IPR010898">
    <property type="entry name" value="Hpre_diP_synth_I"/>
</dbReference>
<dbReference type="Pfam" id="PF07456">
    <property type="entry name" value="Hpre_diP_synt_I"/>
    <property type="match status" value="1"/>
</dbReference>
<evidence type="ECO:0000313" key="2">
    <source>
        <dbReference type="EMBL" id="CUN80939.1"/>
    </source>
</evidence>
<dbReference type="InterPro" id="IPR014535">
    <property type="entry name" value="Hpre_diP_synt_I"/>
</dbReference>
<keyword evidence="3" id="KW-1185">Reference proteome</keyword>
<protein>
    <submittedName>
        <fullName evidence="2">Uncharacterized protein conserved in bacteria</fullName>
    </submittedName>
</protein>
<feature type="transmembrane region" description="Helical" evidence="1">
    <location>
        <begin position="103"/>
        <end position="125"/>
    </location>
</feature>
<evidence type="ECO:0000256" key="1">
    <source>
        <dbReference type="SAM" id="Phobius"/>
    </source>
</evidence>
<dbReference type="EMBL" id="CYZR01000003">
    <property type="protein sequence ID" value="CUN80939.1"/>
    <property type="molecule type" value="Genomic_DNA"/>
</dbReference>
<comment type="caution">
    <text evidence="2">The sequence shown here is derived from an EMBL/GenBank/DDBJ whole genome shotgun (WGS) entry which is preliminary data.</text>
</comment>
<feature type="transmembrane region" description="Helical" evidence="1">
    <location>
        <begin position="78"/>
        <end position="98"/>
    </location>
</feature>
<dbReference type="PIRSF" id="PIRSF027391">
    <property type="entry name" value="Hpre_diP_synt_I"/>
    <property type="match status" value="1"/>
</dbReference>
<organism evidence="2 3">
    <name type="scientific">Sarcina ventriculi</name>
    <name type="common">Clostridium ventriculi</name>
    <dbReference type="NCBI Taxonomy" id="1267"/>
    <lineage>
        <taxon>Bacteria</taxon>
        <taxon>Bacillati</taxon>
        <taxon>Bacillota</taxon>
        <taxon>Clostridia</taxon>
        <taxon>Eubacteriales</taxon>
        <taxon>Clostridiaceae</taxon>
        <taxon>Sarcina</taxon>
    </lineage>
</organism>
<keyword evidence="1" id="KW-0472">Membrane</keyword>
<accession>A0ABM9UPT6</accession>
<keyword evidence="1" id="KW-0812">Transmembrane</keyword>
<keyword evidence="1" id="KW-1133">Transmembrane helix</keyword>
<name>A0ABM9UPT6_SARVE</name>
<dbReference type="Proteomes" id="UP000095488">
    <property type="component" value="Unassembled WGS sequence"/>
</dbReference>
<reference evidence="2 3" key="1">
    <citation type="submission" date="2015-09" db="EMBL/GenBank/DDBJ databases">
        <authorList>
            <consortium name="Pathogen Informatics"/>
        </authorList>
    </citation>
    <scope>NUCLEOTIDE SEQUENCE [LARGE SCALE GENOMIC DNA]</scope>
    <source>
        <strain evidence="2 3">2789STDY5834858</strain>
    </source>
</reference>
<sequence>MNTKRLTTMSLLTSMALIIFIVEANLPSLTPIPGIKLGLSNIITVYAIFTLGPLDTFLILLCRIILGSIFSGNMSTLLYSFSGGVFCYTSMLIIRNFLTLKQIWICSVISAIFHNIGQITVAILITNTISLIYYFPILTVSAIVSGTFTGLCSQYLINRLNALELK</sequence>
<proteinExistence type="predicted"/>
<gene>
    <name evidence="2" type="ORF">ERS852473_01151</name>
</gene>